<keyword evidence="4" id="KW-1185">Reference proteome</keyword>
<feature type="compositionally biased region" description="Low complexity" evidence="1">
    <location>
        <begin position="1"/>
        <end position="21"/>
    </location>
</feature>
<feature type="compositionally biased region" description="Basic and acidic residues" evidence="1">
    <location>
        <begin position="31"/>
        <end position="46"/>
    </location>
</feature>
<dbReference type="Proteomes" id="UP000246740">
    <property type="component" value="Unassembled WGS sequence"/>
</dbReference>
<dbReference type="STRING" id="1882483.A0A317XRF7"/>
<feature type="transmembrane region" description="Helical" evidence="2">
    <location>
        <begin position="186"/>
        <end position="209"/>
    </location>
</feature>
<feature type="transmembrane region" description="Helical" evidence="2">
    <location>
        <begin position="221"/>
        <end position="241"/>
    </location>
</feature>
<evidence type="ECO:0000256" key="2">
    <source>
        <dbReference type="SAM" id="Phobius"/>
    </source>
</evidence>
<feature type="transmembrane region" description="Helical" evidence="2">
    <location>
        <begin position="288"/>
        <end position="304"/>
    </location>
</feature>
<feature type="region of interest" description="Disordered" evidence="1">
    <location>
        <begin position="1"/>
        <end position="56"/>
    </location>
</feature>
<dbReference type="AlphaFoldDB" id="A0A317XRF7"/>
<dbReference type="PANTHER" id="PTHR37992:SF1">
    <property type="entry name" value="DUF1774-DOMAIN-CONTAINING PROTEIN"/>
    <property type="match status" value="1"/>
</dbReference>
<name>A0A317XRF7_9BASI</name>
<accession>A0A317XRF7</accession>
<dbReference type="PANTHER" id="PTHR37992">
    <property type="entry name" value="EXPRESSED PROTEIN"/>
    <property type="match status" value="1"/>
</dbReference>
<feature type="transmembrane region" description="Helical" evidence="2">
    <location>
        <begin position="324"/>
        <end position="344"/>
    </location>
</feature>
<protein>
    <recommendedName>
        <fullName evidence="5">DUF1774-domain-containing protein</fullName>
    </recommendedName>
</protein>
<proteinExistence type="predicted"/>
<dbReference type="OrthoDB" id="3342455at2759"/>
<feature type="compositionally biased region" description="Low complexity" evidence="1">
    <location>
        <begin position="386"/>
        <end position="403"/>
    </location>
</feature>
<evidence type="ECO:0000313" key="3">
    <source>
        <dbReference type="EMBL" id="PWZ00470.1"/>
    </source>
</evidence>
<keyword evidence="2" id="KW-0472">Membrane</keyword>
<feature type="transmembrane region" description="Helical" evidence="2">
    <location>
        <begin position="155"/>
        <end position="180"/>
    </location>
</feature>
<evidence type="ECO:0008006" key="5">
    <source>
        <dbReference type="Google" id="ProtNLM"/>
    </source>
</evidence>
<sequence length="436" mass="48069">MTGSNSGQQQQQNSRPPTQQRHSNAPVDYIFRPEDPEHSDQYRADSEVPSNPNLRASGLSQRYHQLSSTMDAQETKSLTRMQILTPLSVLLQMGVMILCGSKLIKPNLQQVSRRHPTYLSVQDSFVLLYWAVLYILLIGFSVFLLLSRTPETKKALVHGVGTRLALSNYLMVLWAVFWILDRPITFILGTVTLGVIAALLFFNSLVLALKYPPSPRHPLDWLFIHVPIKMFLVITIQYDFFQQLFMALGWDFGSGGHQALLKGLWPGFGIVAGLGALSSLWIFATADLTWTVAGVYLNIGLLWHKHFSLVGGRDDGEPRPAPLTAAIILSISLQIVALIASVAWKRIRARQEGRIALPITPEEEAAAYRAEAERNARLAHQRQQLADADATATATTTAASAASRPTDIADEEAAAESSGQPAPTKVTRKLGSPTKK</sequence>
<dbReference type="EMBL" id="KZ819192">
    <property type="protein sequence ID" value="PWZ00470.1"/>
    <property type="molecule type" value="Genomic_DNA"/>
</dbReference>
<gene>
    <name evidence="3" type="ORF">BCV70DRAFT_199748</name>
</gene>
<keyword evidence="2" id="KW-0812">Transmembrane</keyword>
<feature type="transmembrane region" description="Helical" evidence="2">
    <location>
        <begin position="264"/>
        <end position="283"/>
    </location>
</feature>
<organism evidence="3 4">
    <name type="scientific">Testicularia cyperi</name>
    <dbReference type="NCBI Taxonomy" id="1882483"/>
    <lineage>
        <taxon>Eukaryota</taxon>
        <taxon>Fungi</taxon>
        <taxon>Dikarya</taxon>
        <taxon>Basidiomycota</taxon>
        <taxon>Ustilaginomycotina</taxon>
        <taxon>Ustilaginomycetes</taxon>
        <taxon>Ustilaginales</taxon>
        <taxon>Anthracoideaceae</taxon>
        <taxon>Testicularia</taxon>
    </lineage>
</organism>
<dbReference type="InterPro" id="IPR013920">
    <property type="entry name" value="DUF1774_fun"/>
</dbReference>
<evidence type="ECO:0000313" key="4">
    <source>
        <dbReference type="Proteomes" id="UP000246740"/>
    </source>
</evidence>
<evidence type="ECO:0000256" key="1">
    <source>
        <dbReference type="SAM" id="MobiDB-lite"/>
    </source>
</evidence>
<feature type="region of interest" description="Disordered" evidence="1">
    <location>
        <begin position="383"/>
        <end position="436"/>
    </location>
</feature>
<keyword evidence="2" id="KW-1133">Transmembrane helix</keyword>
<feature type="transmembrane region" description="Helical" evidence="2">
    <location>
        <begin position="124"/>
        <end position="146"/>
    </location>
</feature>
<feature type="transmembrane region" description="Helical" evidence="2">
    <location>
        <begin position="83"/>
        <end position="104"/>
    </location>
</feature>
<dbReference type="InParanoid" id="A0A317XRF7"/>
<reference evidence="3 4" key="1">
    <citation type="journal article" date="2018" name="Mol. Biol. Evol.">
        <title>Broad Genomic Sampling Reveals a Smut Pathogenic Ancestry of the Fungal Clade Ustilaginomycotina.</title>
        <authorList>
            <person name="Kijpornyongpan T."/>
            <person name="Mondo S.J."/>
            <person name="Barry K."/>
            <person name="Sandor L."/>
            <person name="Lee J."/>
            <person name="Lipzen A."/>
            <person name="Pangilinan J."/>
            <person name="LaButti K."/>
            <person name="Hainaut M."/>
            <person name="Henrissat B."/>
            <person name="Grigoriev I.V."/>
            <person name="Spatafora J.W."/>
            <person name="Aime M.C."/>
        </authorList>
    </citation>
    <scope>NUCLEOTIDE SEQUENCE [LARGE SCALE GENOMIC DNA]</scope>
    <source>
        <strain evidence="3 4">MCA 3645</strain>
    </source>
</reference>